<dbReference type="KEGG" id="span:AWL63_07045"/>
<dbReference type="STRING" id="1560345.AWL63_07045"/>
<organism evidence="1 2">
    <name type="scientific">Sphingomonas panacis</name>
    <dbReference type="NCBI Taxonomy" id="1560345"/>
    <lineage>
        <taxon>Bacteria</taxon>
        <taxon>Pseudomonadati</taxon>
        <taxon>Pseudomonadota</taxon>
        <taxon>Alphaproteobacteria</taxon>
        <taxon>Sphingomonadales</taxon>
        <taxon>Sphingomonadaceae</taxon>
        <taxon>Sphingomonas</taxon>
    </lineage>
</organism>
<dbReference type="EMBL" id="CP014168">
    <property type="protein sequence ID" value="AOH83760.1"/>
    <property type="molecule type" value="Genomic_DNA"/>
</dbReference>
<proteinExistence type="predicted"/>
<name>A0A1B3Z8K6_9SPHN</name>
<dbReference type="Gene3D" id="3.90.1590.10">
    <property type="entry name" value="glutathione-dependent formaldehyde- activating enzyme (gfa)"/>
    <property type="match status" value="1"/>
</dbReference>
<keyword evidence="2" id="KW-1185">Reference proteome</keyword>
<gene>
    <name evidence="1" type="ORF">AWL63_07045</name>
</gene>
<protein>
    <recommendedName>
        <fullName evidence="3">CENP-V/GFA domain-containing protein</fullName>
    </recommendedName>
</protein>
<dbReference type="Proteomes" id="UP000094256">
    <property type="component" value="Chromosome"/>
</dbReference>
<dbReference type="Pfam" id="PF19648">
    <property type="entry name" value="DUF6151"/>
    <property type="match status" value="1"/>
</dbReference>
<reference evidence="1 2" key="1">
    <citation type="submission" date="2016-01" db="EMBL/GenBank/DDBJ databases">
        <title>Complete genome and mega plasmid sequence of Sphingomonas panacis DCY99 elicits systemic resistance in rice to Xanthomonas oryzae.</title>
        <authorList>
            <person name="Kim Y.J."/>
            <person name="Yang D.C."/>
            <person name="Sing P."/>
        </authorList>
    </citation>
    <scope>NUCLEOTIDE SEQUENCE [LARGE SCALE GENOMIC DNA]</scope>
    <source>
        <strain evidence="1 2">DCY99</strain>
    </source>
</reference>
<dbReference type="AlphaFoldDB" id="A0A1B3Z8K6"/>
<evidence type="ECO:0008006" key="3">
    <source>
        <dbReference type="Google" id="ProtNLM"/>
    </source>
</evidence>
<evidence type="ECO:0000313" key="2">
    <source>
        <dbReference type="Proteomes" id="UP000094256"/>
    </source>
</evidence>
<dbReference type="InterPro" id="IPR011057">
    <property type="entry name" value="Mss4-like_sf"/>
</dbReference>
<dbReference type="SUPFAM" id="SSF51316">
    <property type="entry name" value="Mss4-like"/>
    <property type="match status" value="1"/>
</dbReference>
<dbReference type="InterPro" id="IPR046149">
    <property type="entry name" value="DUF6151"/>
</dbReference>
<accession>A0A1B3Z8K6</accession>
<sequence>MGLTVRTATCYCGRVRCEGIGAPIVSTVCYCSDCQAGGRQIEALAGADSVLDPDGGTPYLTYRDDRFACVEGAELLVGYKLKPDAPTQRFVASCCNTGLFLKFAPGHWTSSYRSRFNGPLPPIEMRTKVGRRKSDLPIPQDAPAYRSFPLKLFRRLLAARIAMLFSPSSAGQS</sequence>
<evidence type="ECO:0000313" key="1">
    <source>
        <dbReference type="EMBL" id="AOH83760.1"/>
    </source>
</evidence>
<dbReference type="OrthoDB" id="7268727at2"/>